<accession>A0ABN2RSD1</accession>
<feature type="signal peptide" evidence="1">
    <location>
        <begin position="1"/>
        <end position="27"/>
    </location>
</feature>
<dbReference type="RefSeq" id="WP_344059597.1">
    <property type="nucleotide sequence ID" value="NZ_BAAAPU010000004.1"/>
</dbReference>
<feature type="chain" id="PRO_5047199655" description="Secreted protein" evidence="1">
    <location>
        <begin position="28"/>
        <end position="141"/>
    </location>
</feature>
<gene>
    <name evidence="2" type="ORF">GCM10009817_12700</name>
</gene>
<proteinExistence type="predicted"/>
<dbReference type="Proteomes" id="UP001500013">
    <property type="component" value="Unassembled WGS sequence"/>
</dbReference>
<reference evidence="2 3" key="1">
    <citation type="journal article" date="2019" name="Int. J. Syst. Evol. Microbiol.">
        <title>The Global Catalogue of Microorganisms (GCM) 10K type strain sequencing project: providing services to taxonomists for standard genome sequencing and annotation.</title>
        <authorList>
            <consortium name="The Broad Institute Genomics Platform"/>
            <consortium name="The Broad Institute Genome Sequencing Center for Infectious Disease"/>
            <person name="Wu L."/>
            <person name="Ma J."/>
        </authorList>
    </citation>
    <scope>NUCLEOTIDE SEQUENCE [LARGE SCALE GENOMIC DNA]</scope>
    <source>
        <strain evidence="2 3">JCM 15628</strain>
    </source>
</reference>
<protein>
    <recommendedName>
        <fullName evidence="4">Secreted protein</fullName>
    </recommendedName>
</protein>
<keyword evidence="3" id="KW-1185">Reference proteome</keyword>
<evidence type="ECO:0008006" key="4">
    <source>
        <dbReference type="Google" id="ProtNLM"/>
    </source>
</evidence>
<name>A0ABN2RSD1_9MICO</name>
<evidence type="ECO:0000256" key="1">
    <source>
        <dbReference type="SAM" id="SignalP"/>
    </source>
</evidence>
<organism evidence="2 3">
    <name type="scientific">Terrabacter lapilli</name>
    <dbReference type="NCBI Taxonomy" id="436231"/>
    <lineage>
        <taxon>Bacteria</taxon>
        <taxon>Bacillati</taxon>
        <taxon>Actinomycetota</taxon>
        <taxon>Actinomycetes</taxon>
        <taxon>Micrococcales</taxon>
        <taxon>Intrasporangiaceae</taxon>
        <taxon>Terrabacter</taxon>
    </lineage>
</organism>
<evidence type="ECO:0000313" key="3">
    <source>
        <dbReference type="Proteomes" id="UP001500013"/>
    </source>
</evidence>
<keyword evidence="1" id="KW-0732">Signal</keyword>
<sequence>MRKKSRAAAVGTTAVASILLGAGLAMAATSGTFNLAVSGASASGSYYYDVHPSGTSYTGTGIQYVGTLRNTGTTDAQSAYFYAQVEGYGYSQLAKAAPRTNASFNRVLYDGAARYVRYSKAQVCRDRTVLGQSCQVGTYNR</sequence>
<dbReference type="EMBL" id="BAAAPU010000004">
    <property type="protein sequence ID" value="GAA1973985.1"/>
    <property type="molecule type" value="Genomic_DNA"/>
</dbReference>
<comment type="caution">
    <text evidence="2">The sequence shown here is derived from an EMBL/GenBank/DDBJ whole genome shotgun (WGS) entry which is preliminary data.</text>
</comment>
<evidence type="ECO:0000313" key="2">
    <source>
        <dbReference type="EMBL" id="GAA1973985.1"/>
    </source>
</evidence>